<dbReference type="InterPro" id="IPR002481">
    <property type="entry name" value="FUR"/>
</dbReference>
<feature type="binding site" evidence="7">
    <location>
        <position position="104"/>
    </location>
    <ligand>
        <name>Zn(2+)</name>
        <dbReference type="ChEBI" id="CHEBI:29105"/>
    </ligand>
</feature>
<dbReference type="GO" id="GO:0003700">
    <property type="term" value="F:DNA-binding transcription factor activity"/>
    <property type="evidence" value="ECO:0007669"/>
    <property type="project" value="InterPro"/>
</dbReference>
<feature type="binding site" evidence="7">
    <location>
        <position position="101"/>
    </location>
    <ligand>
        <name>Zn(2+)</name>
        <dbReference type="ChEBI" id="CHEBI:29105"/>
    </ligand>
</feature>
<dbReference type="GO" id="GO:0000976">
    <property type="term" value="F:transcription cis-regulatory region binding"/>
    <property type="evidence" value="ECO:0007669"/>
    <property type="project" value="TreeGrafter"/>
</dbReference>
<dbReference type="Gene3D" id="3.30.1490.190">
    <property type="match status" value="1"/>
</dbReference>
<comment type="caution">
    <text evidence="8">The sequence shown here is derived from an EMBL/GenBank/DDBJ whole genome shotgun (WGS) entry which is preliminary data.</text>
</comment>
<dbReference type="EMBL" id="QHBU01000267">
    <property type="protein sequence ID" value="PZR78215.1"/>
    <property type="molecule type" value="Genomic_DNA"/>
</dbReference>
<keyword evidence="4" id="KW-0805">Transcription regulation</keyword>
<dbReference type="InterPro" id="IPR036388">
    <property type="entry name" value="WH-like_DNA-bd_sf"/>
</dbReference>
<evidence type="ECO:0000256" key="7">
    <source>
        <dbReference type="PIRSR" id="PIRSR602481-1"/>
    </source>
</evidence>
<evidence type="ECO:0000313" key="9">
    <source>
        <dbReference type="Proteomes" id="UP000248724"/>
    </source>
</evidence>
<keyword evidence="2" id="KW-0678">Repressor</keyword>
<name>A0A2W5Z5T8_9BACT</name>
<evidence type="ECO:0000256" key="4">
    <source>
        <dbReference type="ARBA" id="ARBA00023015"/>
    </source>
</evidence>
<feature type="binding site" evidence="7">
    <location>
        <position position="144"/>
    </location>
    <ligand>
        <name>Zn(2+)</name>
        <dbReference type="ChEBI" id="CHEBI:29105"/>
    </ligand>
</feature>
<dbReference type="GO" id="GO:0045892">
    <property type="term" value="P:negative regulation of DNA-templated transcription"/>
    <property type="evidence" value="ECO:0007669"/>
    <property type="project" value="TreeGrafter"/>
</dbReference>
<dbReference type="PANTHER" id="PTHR33202">
    <property type="entry name" value="ZINC UPTAKE REGULATION PROTEIN"/>
    <property type="match status" value="1"/>
</dbReference>
<accession>A0A2W5Z5T8</accession>
<dbReference type="InterPro" id="IPR036390">
    <property type="entry name" value="WH_DNA-bd_sf"/>
</dbReference>
<evidence type="ECO:0000256" key="1">
    <source>
        <dbReference type="ARBA" id="ARBA00007957"/>
    </source>
</evidence>
<dbReference type="SUPFAM" id="SSF46785">
    <property type="entry name" value="Winged helix' DNA-binding domain"/>
    <property type="match status" value="1"/>
</dbReference>
<dbReference type="Proteomes" id="UP000248724">
    <property type="component" value="Unassembled WGS sequence"/>
</dbReference>
<evidence type="ECO:0000256" key="2">
    <source>
        <dbReference type="ARBA" id="ARBA00022491"/>
    </source>
</evidence>
<dbReference type="CDD" id="cd07153">
    <property type="entry name" value="Fur_like"/>
    <property type="match status" value="1"/>
</dbReference>
<evidence type="ECO:0000313" key="8">
    <source>
        <dbReference type="EMBL" id="PZR78215.1"/>
    </source>
</evidence>
<keyword evidence="3 7" id="KW-0862">Zinc</keyword>
<dbReference type="AlphaFoldDB" id="A0A2W5Z5T8"/>
<keyword evidence="5" id="KW-0238">DNA-binding</keyword>
<sequence>MIGTAMPAPTDSHTLLRRAGLRSTPQRQTVLDLLGDGDHRHLTADDIWRAAASRHPSFNRSTAYRVLEQLCDAGIVQQTRFGDSAHFEIAGAPQRHYHLVCRSCGSIENLPSDGLADITGRMARQHGFTIRSVDLTIEGECRSCRRGVSPRV</sequence>
<keyword evidence="7" id="KW-0479">Metal-binding</keyword>
<evidence type="ECO:0000256" key="3">
    <source>
        <dbReference type="ARBA" id="ARBA00022833"/>
    </source>
</evidence>
<protein>
    <submittedName>
        <fullName evidence="8">Transcriptional repressor</fullName>
    </submittedName>
</protein>
<feature type="binding site" evidence="7">
    <location>
        <position position="141"/>
    </location>
    <ligand>
        <name>Zn(2+)</name>
        <dbReference type="ChEBI" id="CHEBI:29105"/>
    </ligand>
</feature>
<dbReference type="GO" id="GO:1900376">
    <property type="term" value="P:regulation of secondary metabolite biosynthetic process"/>
    <property type="evidence" value="ECO:0007669"/>
    <property type="project" value="TreeGrafter"/>
</dbReference>
<dbReference type="GO" id="GO:0008270">
    <property type="term" value="F:zinc ion binding"/>
    <property type="evidence" value="ECO:0007669"/>
    <property type="project" value="TreeGrafter"/>
</dbReference>
<gene>
    <name evidence="8" type="ORF">DLM65_13660</name>
</gene>
<dbReference type="Pfam" id="PF01475">
    <property type="entry name" value="FUR"/>
    <property type="match status" value="1"/>
</dbReference>
<evidence type="ECO:0000256" key="5">
    <source>
        <dbReference type="ARBA" id="ARBA00023125"/>
    </source>
</evidence>
<evidence type="ECO:0000256" key="6">
    <source>
        <dbReference type="ARBA" id="ARBA00023163"/>
    </source>
</evidence>
<reference evidence="8 9" key="1">
    <citation type="journal article" date="2017" name="Nature">
        <title>Atmospheric trace gases support primary production in Antarctic desert surface soil.</title>
        <authorList>
            <person name="Ji M."/>
            <person name="Greening C."/>
            <person name="Vanwonterghem I."/>
            <person name="Carere C.R."/>
            <person name="Bay S.K."/>
            <person name="Steen J.A."/>
            <person name="Montgomery K."/>
            <person name="Lines T."/>
            <person name="Beardall J."/>
            <person name="van Dorst J."/>
            <person name="Snape I."/>
            <person name="Stott M.B."/>
            <person name="Hugenholtz P."/>
            <person name="Ferrari B.C."/>
        </authorList>
    </citation>
    <scope>NUCLEOTIDE SEQUENCE [LARGE SCALE GENOMIC DNA]</scope>
    <source>
        <strain evidence="8">RRmetagenome_bin12</strain>
    </source>
</reference>
<comment type="cofactor">
    <cofactor evidence="7">
        <name>Zn(2+)</name>
        <dbReference type="ChEBI" id="CHEBI:29105"/>
    </cofactor>
    <text evidence="7">Binds 1 zinc ion per subunit.</text>
</comment>
<comment type="similarity">
    <text evidence="1">Belongs to the Fur family.</text>
</comment>
<dbReference type="Gene3D" id="1.10.10.10">
    <property type="entry name" value="Winged helix-like DNA-binding domain superfamily/Winged helix DNA-binding domain"/>
    <property type="match status" value="1"/>
</dbReference>
<keyword evidence="6" id="KW-0804">Transcription</keyword>
<proteinExistence type="inferred from homology"/>
<dbReference type="PANTHER" id="PTHR33202:SF7">
    <property type="entry name" value="FERRIC UPTAKE REGULATION PROTEIN"/>
    <property type="match status" value="1"/>
</dbReference>
<organism evidence="8 9">
    <name type="scientific">Candidatus Aeolococcus gillhamiae</name>
    <dbReference type="NCBI Taxonomy" id="3127015"/>
    <lineage>
        <taxon>Bacteria</taxon>
        <taxon>Bacillati</taxon>
        <taxon>Candidatus Dormiibacterota</taxon>
        <taxon>Candidatus Dormibacteria</taxon>
        <taxon>Candidatus Aeolococcales</taxon>
        <taxon>Candidatus Aeolococcaceae</taxon>
        <taxon>Candidatus Aeolococcus</taxon>
    </lineage>
</organism>
<dbReference type="InterPro" id="IPR043135">
    <property type="entry name" value="Fur_C"/>
</dbReference>